<keyword evidence="2" id="KW-1185">Reference proteome</keyword>
<gene>
    <name evidence="1" type="ORF">GCM10022252_23430</name>
</gene>
<protein>
    <recommendedName>
        <fullName evidence="3">XRE family transcriptional regulator</fullName>
    </recommendedName>
</protein>
<evidence type="ECO:0000313" key="1">
    <source>
        <dbReference type="EMBL" id="GAA4188335.1"/>
    </source>
</evidence>
<comment type="caution">
    <text evidence="1">The sequence shown here is derived from an EMBL/GenBank/DDBJ whole genome shotgun (WGS) entry which is preliminary data.</text>
</comment>
<sequence>MKGWIVMEQAEETHLKQLVRARKLLPYKLFVRAYEKAANAADLRGLTVERRQYQRWLSGELRGLPQIDACQVLEKMFGCPARRLFTKVPVAVMPIPGPDVINVSPMSDAIRSAPDTSAVRPIPTNLHELMMSAAEQSRESATHAETALGRSTLEILEADVTALARTYLNRSPIVMFPKITELRDHVEAKTRQTRNPDQLRHLSLMNGLLCSMLAEACIDLGEHRMATDHARAAWVHGNNIGHVPLAVWARGMQATSSYWNDCPGDALIAVRRGEEHRPTGVAAARLSSIRARTWSHLGNPEQTLRAVRDAQDARATAQEDEDDLEYVGGMFVWDLAREERCASSAFLEVVQRRHTELEPAALRHLTGLILDHAERALAISRAAPPEERSPIVDATILLDMSTARLLLGDVTAAHETLRSVLTLPEDMRTVPILRRLKGMRVPLAEVQATRAVHELAEDLVEFASGSTIRALPPGSP</sequence>
<proteinExistence type="predicted"/>
<dbReference type="RefSeq" id="WP_344917805.1">
    <property type="nucleotide sequence ID" value="NZ_BAABAQ010000003.1"/>
</dbReference>
<name>A0ABP8AQU8_9ACTN</name>
<reference evidence="2" key="1">
    <citation type="journal article" date="2019" name="Int. J. Syst. Evol. Microbiol.">
        <title>The Global Catalogue of Microorganisms (GCM) 10K type strain sequencing project: providing services to taxonomists for standard genome sequencing and annotation.</title>
        <authorList>
            <consortium name="The Broad Institute Genomics Platform"/>
            <consortium name="The Broad Institute Genome Sequencing Center for Infectious Disease"/>
            <person name="Wu L."/>
            <person name="Ma J."/>
        </authorList>
    </citation>
    <scope>NUCLEOTIDE SEQUENCE [LARGE SCALE GENOMIC DNA]</scope>
    <source>
        <strain evidence="2">JCM 17388</strain>
    </source>
</reference>
<dbReference type="Proteomes" id="UP001501251">
    <property type="component" value="Unassembled WGS sequence"/>
</dbReference>
<evidence type="ECO:0008006" key="3">
    <source>
        <dbReference type="Google" id="ProtNLM"/>
    </source>
</evidence>
<evidence type="ECO:0000313" key="2">
    <source>
        <dbReference type="Proteomes" id="UP001501251"/>
    </source>
</evidence>
<accession>A0ABP8AQU8</accession>
<dbReference type="EMBL" id="BAABAQ010000003">
    <property type="protein sequence ID" value="GAA4188335.1"/>
    <property type="molecule type" value="Genomic_DNA"/>
</dbReference>
<organism evidence="1 2">
    <name type="scientific">Streptosporangium oxazolinicum</name>
    <dbReference type="NCBI Taxonomy" id="909287"/>
    <lineage>
        <taxon>Bacteria</taxon>
        <taxon>Bacillati</taxon>
        <taxon>Actinomycetota</taxon>
        <taxon>Actinomycetes</taxon>
        <taxon>Streptosporangiales</taxon>
        <taxon>Streptosporangiaceae</taxon>
        <taxon>Streptosporangium</taxon>
    </lineage>
</organism>